<proteinExistence type="predicted"/>
<gene>
    <name evidence="1" type="ORF">A2175_01540</name>
</gene>
<dbReference type="STRING" id="1801663.A2175_01540"/>
<organism evidence="1 2">
    <name type="scientific">Candidatus Nealsonbacteria bacterium RBG_13_42_11</name>
    <dbReference type="NCBI Taxonomy" id="1801663"/>
    <lineage>
        <taxon>Bacteria</taxon>
        <taxon>Candidatus Nealsoniibacteriota</taxon>
    </lineage>
</organism>
<evidence type="ECO:0008006" key="3">
    <source>
        <dbReference type="Google" id="ProtNLM"/>
    </source>
</evidence>
<reference evidence="1 2" key="1">
    <citation type="journal article" date="2016" name="Nat. Commun.">
        <title>Thousands of microbial genomes shed light on interconnected biogeochemical processes in an aquifer system.</title>
        <authorList>
            <person name="Anantharaman K."/>
            <person name="Brown C.T."/>
            <person name="Hug L.A."/>
            <person name="Sharon I."/>
            <person name="Castelle C.J."/>
            <person name="Probst A.J."/>
            <person name="Thomas B.C."/>
            <person name="Singh A."/>
            <person name="Wilkins M.J."/>
            <person name="Karaoz U."/>
            <person name="Brodie E.L."/>
            <person name="Williams K.H."/>
            <person name="Hubbard S.S."/>
            <person name="Banfield J.F."/>
        </authorList>
    </citation>
    <scope>NUCLEOTIDE SEQUENCE [LARGE SCALE GENOMIC DNA]</scope>
</reference>
<dbReference type="AlphaFoldDB" id="A0A1G2E158"/>
<dbReference type="Gene3D" id="3.40.50.10600">
    <property type="entry name" value="SpoIIaa-like domains"/>
    <property type="match status" value="1"/>
</dbReference>
<comment type="caution">
    <text evidence="1">The sequence shown here is derived from an EMBL/GenBank/DDBJ whole genome shotgun (WGS) entry which is preliminary data.</text>
</comment>
<protein>
    <recommendedName>
        <fullName evidence="3">STAS/SEC14 domain-containing protein</fullName>
    </recommendedName>
</protein>
<dbReference type="InterPro" id="IPR038396">
    <property type="entry name" value="SpoIIAA-like_sf"/>
</dbReference>
<name>A0A1G2E158_9BACT</name>
<accession>A0A1G2E158</accession>
<dbReference type="EMBL" id="MHLY01000003">
    <property type="protein sequence ID" value="OGZ18991.1"/>
    <property type="molecule type" value="Genomic_DNA"/>
</dbReference>
<dbReference type="Proteomes" id="UP000176755">
    <property type="component" value="Unassembled WGS sequence"/>
</dbReference>
<evidence type="ECO:0000313" key="1">
    <source>
        <dbReference type="EMBL" id="OGZ18991.1"/>
    </source>
</evidence>
<sequence>MEEKKHYEGKRFTMDWDPETKIISVVIRGYHRKEDAEEFINKFTEFTDPLPHTALKIMVNGLKMSKSDSAARRMYVNYTKGRFKQRPGVVALCSANLFIRMVGKFVVAVAPGTNFRVFDTPEKGLKWLKSLPN</sequence>
<evidence type="ECO:0000313" key="2">
    <source>
        <dbReference type="Proteomes" id="UP000176755"/>
    </source>
</evidence>